<dbReference type="Proteomes" id="UP000237000">
    <property type="component" value="Unassembled WGS sequence"/>
</dbReference>
<dbReference type="AlphaFoldDB" id="A0A2P5ARV0"/>
<sequence length="59" mass="6638">MVSSRIVHQFCRNDGIAPRATSALVNVPERSKILRVETFTLSSFISKDEDRDSTSNLIE</sequence>
<keyword evidence="2" id="KW-1185">Reference proteome</keyword>
<protein>
    <submittedName>
        <fullName evidence="1">Uncharacterized protein</fullName>
    </submittedName>
</protein>
<reference evidence="2" key="1">
    <citation type="submission" date="2016-06" db="EMBL/GenBank/DDBJ databases">
        <title>Parallel loss of symbiosis genes in relatives of nitrogen-fixing non-legume Parasponia.</title>
        <authorList>
            <person name="Van Velzen R."/>
            <person name="Holmer R."/>
            <person name="Bu F."/>
            <person name="Rutten L."/>
            <person name="Van Zeijl A."/>
            <person name="Liu W."/>
            <person name="Santuari L."/>
            <person name="Cao Q."/>
            <person name="Sharma T."/>
            <person name="Shen D."/>
            <person name="Roswanjaya Y."/>
            <person name="Wardhani T."/>
            <person name="Kalhor M.S."/>
            <person name="Jansen J."/>
            <person name="Van den Hoogen J."/>
            <person name="Gungor B."/>
            <person name="Hartog M."/>
            <person name="Hontelez J."/>
            <person name="Verver J."/>
            <person name="Yang W.-C."/>
            <person name="Schijlen E."/>
            <person name="Repin R."/>
            <person name="Schilthuizen M."/>
            <person name="Schranz E."/>
            <person name="Heidstra R."/>
            <person name="Miyata K."/>
            <person name="Fedorova E."/>
            <person name="Kohlen W."/>
            <person name="Bisseling T."/>
            <person name="Smit S."/>
            <person name="Geurts R."/>
        </authorList>
    </citation>
    <scope>NUCLEOTIDE SEQUENCE [LARGE SCALE GENOMIC DNA]</scope>
    <source>
        <strain evidence="2">cv. RG33-2</strain>
    </source>
</reference>
<dbReference type="InParanoid" id="A0A2P5ARV0"/>
<accession>A0A2P5ARV0</accession>
<organism evidence="1 2">
    <name type="scientific">Trema orientale</name>
    <name type="common">Charcoal tree</name>
    <name type="synonym">Celtis orientalis</name>
    <dbReference type="NCBI Taxonomy" id="63057"/>
    <lineage>
        <taxon>Eukaryota</taxon>
        <taxon>Viridiplantae</taxon>
        <taxon>Streptophyta</taxon>
        <taxon>Embryophyta</taxon>
        <taxon>Tracheophyta</taxon>
        <taxon>Spermatophyta</taxon>
        <taxon>Magnoliopsida</taxon>
        <taxon>eudicotyledons</taxon>
        <taxon>Gunneridae</taxon>
        <taxon>Pentapetalae</taxon>
        <taxon>rosids</taxon>
        <taxon>fabids</taxon>
        <taxon>Rosales</taxon>
        <taxon>Cannabaceae</taxon>
        <taxon>Trema</taxon>
    </lineage>
</organism>
<evidence type="ECO:0000313" key="1">
    <source>
        <dbReference type="EMBL" id="PON39270.1"/>
    </source>
</evidence>
<proteinExistence type="predicted"/>
<comment type="caution">
    <text evidence="1">The sequence shown here is derived from an EMBL/GenBank/DDBJ whole genome shotgun (WGS) entry which is preliminary data.</text>
</comment>
<name>A0A2P5ARV0_TREOI</name>
<evidence type="ECO:0000313" key="2">
    <source>
        <dbReference type="Proteomes" id="UP000237000"/>
    </source>
</evidence>
<gene>
    <name evidence="1" type="ORF">TorRG33x02_343130</name>
</gene>
<dbReference type="EMBL" id="JXTC01000723">
    <property type="protein sequence ID" value="PON39270.1"/>
    <property type="molecule type" value="Genomic_DNA"/>
</dbReference>